<sequence length="246" mass="29032">MIKIVNLDLSCIDASHHEDGCFHYLTEVSNTKYLKNTPLYVSEEENKLYGVSLSVFQAMKRENIASCLAAVVPGKYDDKFDFYLHNITSNVTLLYHKIKQKYTEPEILSDSEFDGNQLDLMYLVDLDDESLDIRELPEETVKIKKQFNITIVLKTLEHNFLVQKFFKTNKNEITFGDFNRVVNKIVNPFDDDSQEERFYRTNAYPDFIIKCDSYEQLNSVLDYFKINKDKVKTTRLNFKKIERFFK</sequence>
<dbReference type="EMBL" id="LR796388">
    <property type="protein sequence ID" value="CAB4141192.1"/>
    <property type="molecule type" value="Genomic_DNA"/>
</dbReference>
<accession>A0A6J5M4W1</accession>
<protein>
    <submittedName>
        <fullName evidence="1">Uncharacterized protein</fullName>
    </submittedName>
</protein>
<reference evidence="1" key="1">
    <citation type="submission" date="2020-04" db="EMBL/GenBank/DDBJ databases">
        <authorList>
            <person name="Chiriac C."/>
            <person name="Salcher M."/>
            <person name="Ghai R."/>
            <person name="Kavagutti S V."/>
        </authorList>
    </citation>
    <scope>NUCLEOTIDE SEQUENCE</scope>
</reference>
<proteinExistence type="predicted"/>
<organism evidence="1">
    <name type="scientific">uncultured Caudovirales phage</name>
    <dbReference type="NCBI Taxonomy" id="2100421"/>
    <lineage>
        <taxon>Viruses</taxon>
        <taxon>Duplodnaviria</taxon>
        <taxon>Heunggongvirae</taxon>
        <taxon>Uroviricota</taxon>
        <taxon>Caudoviricetes</taxon>
        <taxon>Peduoviridae</taxon>
        <taxon>Maltschvirus</taxon>
        <taxon>Maltschvirus maltsch</taxon>
    </lineage>
</organism>
<gene>
    <name evidence="1" type="ORF">UFOVP410_31</name>
</gene>
<evidence type="ECO:0000313" key="1">
    <source>
        <dbReference type="EMBL" id="CAB4141192.1"/>
    </source>
</evidence>
<name>A0A6J5M4W1_9CAUD</name>